<comment type="caution">
    <text evidence="2">The sequence shown here is derived from an EMBL/GenBank/DDBJ whole genome shotgun (WGS) entry which is preliminary data.</text>
</comment>
<organism evidence="2 3">
    <name type="scientific">Tigheibacillus halophilus</name>
    <dbReference type="NCBI Taxonomy" id="361280"/>
    <lineage>
        <taxon>Bacteria</taxon>
        <taxon>Bacillati</taxon>
        <taxon>Bacillota</taxon>
        <taxon>Bacilli</taxon>
        <taxon>Bacillales</taxon>
        <taxon>Bacillaceae</taxon>
        <taxon>Tigheibacillus</taxon>
    </lineage>
</organism>
<evidence type="ECO:0000256" key="1">
    <source>
        <dbReference type="SAM" id="Phobius"/>
    </source>
</evidence>
<dbReference type="RefSeq" id="WP_390353710.1">
    <property type="nucleotide sequence ID" value="NZ_JBHUIZ010000003.1"/>
</dbReference>
<keyword evidence="1" id="KW-0472">Membrane</keyword>
<keyword evidence="3" id="KW-1185">Reference proteome</keyword>
<reference evidence="2 3" key="1">
    <citation type="submission" date="2023-10" db="EMBL/GenBank/DDBJ databases">
        <title>Virgibacillus halophilus 5B73C genome.</title>
        <authorList>
            <person name="Miliotis G."/>
            <person name="Sengupta P."/>
            <person name="Hameed A."/>
            <person name="Chuvochina M."/>
            <person name="Mcdonagh F."/>
            <person name="Simpson A.C."/>
            <person name="Singh N.K."/>
            <person name="Rekha P.D."/>
            <person name="Raman K."/>
            <person name="Hugenholtz P."/>
            <person name="Venkateswaran K."/>
        </authorList>
    </citation>
    <scope>NUCLEOTIDE SEQUENCE [LARGE SCALE GENOMIC DNA]</scope>
    <source>
        <strain evidence="2 3">5B73C</strain>
    </source>
</reference>
<accession>A0ABU5CDU9</accession>
<evidence type="ECO:0000313" key="3">
    <source>
        <dbReference type="Proteomes" id="UP001281447"/>
    </source>
</evidence>
<keyword evidence="1" id="KW-1133">Transmembrane helix</keyword>
<name>A0ABU5CDU9_9BACI</name>
<protein>
    <submittedName>
        <fullName evidence="2">DUF2759 family protein</fullName>
    </submittedName>
</protein>
<keyword evidence="1" id="KW-0812">Transmembrane</keyword>
<dbReference type="Pfam" id="PF10958">
    <property type="entry name" value="DUF2759"/>
    <property type="match status" value="1"/>
</dbReference>
<proteinExistence type="predicted"/>
<dbReference type="EMBL" id="JAWDIP010000004">
    <property type="protein sequence ID" value="MDY0396684.1"/>
    <property type="molecule type" value="Genomic_DNA"/>
</dbReference>
<dbReference type="InterPro" id="IPR024490">
    <property type="entry name" value="DUF2759"/>
</dbReference>
<evidence type="ECO:0000313" key="2">
    <source>
        <dbReference type="EMBL" id="MDY0396684.1"/>
    </source>
</evidence>
<sequence>MQHFILAVILLIVAIVSVISVFRQFKIKNMLALFFAAVSAVTFGFFSIATMVDVIQKSL</sequence>
<feature type="transmembrane region" description="Helical" evidence="1">
    <location>
        <begin position="30"/>
        <end position="55"/>
    </location>
</feature>
<gene>
    <name evidence="2" type="ORF">RWE15_23235</name>
</gene>
<dbReference type="Proteomes" id="UP001281447">
    <property type="component" value="Unassembled WGS sequence"/>
</dbReference>